<keyword evidence="1" id="KW-0175">Coiled coil</keyword>
<sequence length="274" mass="28928">MMAKNEFLPFGIADGANVLTNDEYSKLAARTNGFSSGVAKSQELNKVWRQSAVIATVVAQFIAETTGKDVLDDGNLQTLQAGLLNALRTTVSANVPAASITTAGITKLSNATDSHAENMAATPKAVQQVSTAANQALKEAGNALTNANTANQNATNANDNANRRLDKAQNGADIPDKNTFINNLGLRDTVDRAHHSLDRRTGGEVNGDISSQGNLSVQKDISAKGKMSADDGFFAGTAALTPWGDIRGTQWGNGWLSHWLNDSGHPVAWWAIGR</sequence>
<evidence type="ECO:0000313" key="3">
    <source>
        <dbReference type="Proteomes" id="UP000665047"/>
    </source>
</evidence>
<dbReference type="Pfam" id="PF03406">
    <property type="entry name" value="Phage_fiber_2"/>
    <property type="match status" value="1"/>
</dbReference>
<name>A0ABX7VLP4_XENBU</name>
<proteinExistence type="predicted"/>
<gene>
    <name evidence="2" type="ORF">HGO23_11265</name>
</gene>
<evidence type="ECO:0000313" key="2">
    <source>
        <dbReference type="EMBL" id="QTL41709.1"/>
    </source>
</evidence>
<evidence type="ECO:0000256" key="1">
    <source>
        <dbReference type="SAM" id="Coils"/>
    </source>
</evidence>
<organism evidence="2 3">
    <name type="scientific">Xenorhabdus budapestensis</name>
    <dbReference type="NCBI Taxonomy" id="290110"/>
    <lineage>
        <taxon>Bacteria</taxon>
        <taxon>Pseudomonadati</taxon>
        <taxon>Pseudomonadota</taxon>
        <taxon>Gammaproteobacteria</taxon>
        <taxon>Enterobacterales</taxon>
        <taxon>Morganellaceae</taxon>
        <taxon>Xenorhabdus</taxon>
    </lineage>
</organism>
<keyword evidence="3" id="KW-1185">Reference proteome</keyword>
<reference evidence="2 3" key="1">
    <citation type="submission" date="2021-03" db="EMBL/GenBank/DDBJ databases">
        <title>Complete Genome Sequence Data of Xenorhabdus budapestensis strain C72, a Candidate Biological Control Agent, from China.</title>
        <authorList>
            <person name="LI B."/>
            <person name="WANG S."/>
            <person name="QIU D."/>
        </authorList>
    </citation>
    <scope>NUCLEOTIDE SEQUENCE [LARGE SCALE GENOMIC DNA]</scope>
    <source>
        <strain evidence="2 3">C-7-2</strain>
    </source>
</reference>
<feature type="coiled-coil region" evidence="1">
    <location>
        <begin position="137"/>
        <end position="171"/>
    </location>
</feature>
<protein>
    <submittedName>
        <fullName evidence="2">Tail fiber protein</fullName>
    </submittedName>
</protein>
<accession>A0ABX7VLP4</accession>
<dbReference type="EMBL" id="CP072455">
    <property type="protein sequence ID" value="QTL41709.1"/>
    <property type="molecule type" value="Genomic_DNA"/>
</dbReference>
<dbReference type="Proteomes" id="UP000665047">
    <property type="component" value="Chromosome"/>
</dbReference>
<dbReference type="Gene3D" id="6.20.70.20">
    <property type="match status" value="1"/>
</dbReference>
<dbReference type="InterPro" id="IPR005068">
    <property type="entry name" value="Phage_lambda_Stf-r2"/>
</dbReference>